<accession>A0A0M8PCF7</accession>
<dbReference type="STRING" id="229535.A0A0M8PCF7"/>
<name>A0A0M8PCF7_9EURO</name>
<dbReference type="Proteomes" id="UP000037696">
    <property type="component" value="Unassembled WGS sequence"/>
</dbReference>
<reference evidence="2 3" key="1">
    <citation type="submission" date="2015-08" db="EMBL/GenBank/DDBJ databases">
        <title>Genome sequencing of Penicillium nordicum.</title>
        <authorList>
            <person name="Nguyen H.D."/>
            <person name="Seifert K.A."/>
        </authorList>
    </citation>
    <scope>NUCLEOTIDE SEQUENCE [LARGE SCALE GENOMIC DNA]</scope>
    <source>
        <strain evidence="2 3">DAOMC 185683</strain>
    </source>
</reference>
<dbReference type="OrthoDB" id="5422579at2759"/>
<evidence type="ECO:0000256" key="1">
    <source>
        <dbReference type="SAM" id="MobiDB-lite"/>
    </source>
</evidence>
<organism evidence="2 3">
    <name type="scientific">Penicillium nordicum</name>
    <dbReference type="NCBI Taxonomy" id="229535"/>
    <lineage>
        <taxon>Eukaryota</taxon>
        <taxon>Fungi</taxon>
        <taxon>Dikarya</taxon>
        <taxon>Ascomycota</taxon>
        <taxon>Pezizomycotina</taxon>
        <taxon>Eurotiomycetes</taxon>
        <taxon>Eurotiomycetidae</taxon>
        <taxon>Eurotiales</taxon>
        <taxon>Aspergillaceae</taxon>
        <taxon>Penicillium</taxon>
    </lineage>
</organism>
<keyword evidence="3" id="KW-1185">Reference proteome</keyword>
<gene>
    <name evidence="2" type="ORF">ACN38_g4204</name>
</gene>
<protein>
    <recommendedName>
        <fullName evidence="4">F-box domain-containing protein</fullName>
    </recommendedName>
</protein>
<sequence length="563" mass="65163">MAYATLPVLPFELWGSVSSYLSNLDIKNLRLSCVQFRNASILRIDRVFLSANPLNVQVFRCIAGHDKFRHGVTEIVWDEARLARGPHGFNESAEGNENFSDEDEPRNTREWAQKYGSYPQEQILERHEFEDGCPKWFKHACEANLALLRQRRGRDVDRPDHIERREQVFAQPALSERWKYYRHLLDQQKDVLADNSDVHAFLYGVKQFPALKRVTITPSAHGHLFTPLYPTPMIRAFPKGFNYPIPRGWLNGPVEPPVAYHWKEYPELRERYRGVISVLRVLANEPNSVSELVMSSNHLPTGLNCTIFDQPCEEYDNFAIVLKNPGFRHLAITFLIGGESDDQLDACWRSFLNGRLRSTLDEAKDMEDFSLHTTVINNPYDDEYSAGSPERLIPLQSFIPVDKWPKLRCFELSRFLVTQSDVISFLCALPKSIRFIKLSMLKFLDGGGDWHGLLQEMRAKIRGNTLWTDRDARSQPAVLIGLKLPNPQIGRIVWLEKEVQEYLYREGQNPFFERTPLDIPWGIGIQRDAFEPSFERPNISGVELKNMGIYDKNWEYNASDPKY</sequence>
<evidence type="ECO:0000313" key="3">
    <source>
        <dbReference type="Proteomes" id="UP000037696"/>
    </source>
</evidence>
<dbReference type="AlphaFoldDB" id="A0A0M8PCF7"/>
<evidence type="ECO:0008006" key="4">
    <source>
        <dbReference type="Google" id="ProtNLM"/>
    </source>
</evidence>
<comment type="caution">
    <text evidence="2">The sequence shown here is derived from an EMBL/GenBank/DDBJ whole genome shotgun (WGS) entry which is preliminary data.</text>
</comment>
<proteinExistence type="predicted"/>
<feature type="region of interest" description="Disordered" evidence="1">
    <location>
        <begin position="87"/>
        <end position="106"/>
    </location>
</feature>
<evidence type="ECO:0000313" key="2">
    <source>
        <dbReference type="EMBL" id="KOS44860.1"/>
    </source>
</evidence>
<dbReference type="EMBL" id="LHQQ01000053">
    <property type="protein sequence ID" value="KOS44860.1"/>
    <property type="molecule type" value="Genomic_DNA"/>
</dbReference>